<sequence length="193" mass="20873">MCGPVRSLSLMPLGCIGDWIDDVAFEAPRQLIRKALFHTLTNKIYKRELIVLPPTEMQTVCIGSRNPFLLKSGGIAVAFAAVDRPAAGKWPVEWTDPKVRDWPVAGVALLYCDGCCCRFLFNRKCAEDMMSGGKMNSRKLSYLVLTTRPEGDDPLALAPATHTVGTSNQATTMNAALADALMRPNKAAGSTGS</sequence>
<dbReference type="EMBL" id="GL732544">
    <property type="protein sequence ID" value="EFX81160.1"/>
    <property type="molecule type" value="Genomic_DNA"/>
</dbReference>
<proteinExistence type="predicted"/>
<organism evidence="1 2">
    <name type="scientific">Daphnia pulex</name>
    <name type="common">Water flea</name>
    <dbReference type="NCBI Taxonomy" id="6669"/>
    <lineage>
        <taxon>Eukaryota</taxon>
        <taxon>Metazoa</taxon>
        <taxon>Ecdysozoa</taxon>
        <taxon>Arthropoda</taxon>
        <taxon>Crustacea</taxon>
        <taxon>Branchiopoda</taxon>
        <taxon>Diplostraca</taxon>
        <taxon>Cladocera</taxon>
        <taxon>Anomopoda</taxon>
        <taxon>Daphniidae</taxon>
        <taxon>Daphnia</taxon>
    </lineage>
</organism>
<dbReference type="InParanoid" id="E9GH97"/>
<dbReference type="AlphaFoldDB" id="E9GH97"/>
<gene>
    <name evidence="1" type="ORF">DAPPUDRAFT_102713</name>
</gene>
<dbReference type="KEGG" id="dpx:DAPPUDRAFT_102713"/>
<keyword evidence="2" id="KW-1185">Reference proteome</keyword>
<dbReference type="Proteomes" id="UP000000305">
    <property type="component" value="Unassembled WGS sequence"/>
</dbReference>
<evidence type="ECO:0000313" key="1">
    <source>
        <dbReference type="EMBL" id="EFX81160.1"/>
    </source>
</evidence>
<reference evidence="1 2" key="1">
    <citation type="journal article" date="2011" name="Science">
        <title>The ecoresponsive genome of Daphnia pulex.</title>
        <authorList>
            <person name="Colbourne J.K."/>
            <person name="Pfrender M.E."/>
            <person name="Gilbert D."/>
            <person name="Thomas W.K."/>
            <person name="Tucker A."/>
            <person name="Oakley T.H."/>
            <person name="Tokishita S."/>
            <person name="Aerts A."/>
            <person name="Arnold G.J."/>
            <person name="Basu M.K."/>
            <person name="Bauer D.J."/>
            <person name="Caceres C.E."/>
            <person name="Carmel L."/>
            <person name="Casola C."/>
            <person name="Choi J.H."/>
            <person name="Detter J.C."/>
            <person name="Dong Q."/>
            <person name="Dusheyko S."/>
            <person name="Eads B.D."/>
            <person name="Frohlich T."/>
            <person name="Geiler-Samerotte K.A."/>
            <person name="Gerlach D."/>
            <person name="Hatcher P."/>
            <person name="Jogdeo S."/>
            <person name="Krijgsveld J."/>
            <person name="Kriventseva E.V."/>
            <person name="Kultz D."/>
            <person name="Laforsch C."/>
            <person name="Lindquist E."/>
            <person name="Lopez J."/>
            <person name="Manak J.R."/>
            <person name="Muller J."/>
            <person name="Pangilinan J."/>
            <person name="Patwardhan R.P."/>
            <person name="Pitluck S."/>
            <person name="Pritham E.J."/>
            <person name="Rechtsteiner A."/>
            <person name="Rho M."/>
            <person name="Rogozin I.B."/>
            <person name="Sakarya O."/>
            <person name="Salamov A."/>
            <person name="Schaack S."/>
            <person name="Shapiro H."/>
            <person name="Shiga Y."/>
            <person name="Skalitzky C."/>
            <person name="Smith Z."/>
            <person name="Souvorov A."/>
            <person name="Sung W."/>
            <person name="Tang Z."/>
            <person name="Tsuchiya D."/>
            <person name="Tu H."/>
            <person name="Vos H."/>
            <person name="Wang M."/>
            <person name="Wolf Y.I."/>
            <person name="Yamagata H."/>
            <person name="Yamada T."/>
            <person name="Ye Y."/>
            <person name="Shaw J.R."/>
            <person name="Andrews J."/>
            <person name="Crease T.J."/>
            <person name="Tang H."/>
            <person name="Lucas S.M."/>
            <person name="Robertson H.M."/>
            <person name="Bork P."/>
            <person name="Koonin E.V."/>
            <person name="Zdobnov E.M."/>
            <person name="Grigoriev I.V."/>
            <person name="Lynch M."/>
            <person name="Boore J.L."/>
        </authorList>
    </citation>
    <scope>NUCLEOTIDE SEQUENCE [LARGE SCALE GENOMIC DNA]</scope>
</reference>
<evidence type="ECO:0000313" key="2">
    <source>
        <dbReference type="Proteomes" id="UP000000305"/>
    </source>
</evidence>
<accession>E9GH97</accession>
<protein>
    <submittedName>
        <fullName evidence="1">Uncharacterized protein</fullName>
    </submittedName>
</protein>
<dbReference type="HOGENOM" id="CLU_1410144_0_0_1"/>
<name>E9GH97_DAPPU</name>